<reference evidence="13" key="2">
    <citation type="submission" date="2012-10" db="EMBL/GenBank/DDBJ databases">
        <title>Improved high-quality draft of Thermaerobacter subterraneus C21, DSM 13965.</title>
        <authorList>
            <consortium name="DOE Joint Genome Institute"/>
            <person name="Eisen J."/>
            <person name="Huntemann M."/>
            <person name="Wei C.-L."/>
            <person name="Han J."/>
            <person name="Detter J.C."/>
            <person name="Han C."/>
            <person name="Tapia R."/>
            <person name="Chen A."/>
            <person name="Kyrpides N."/>
            <person name="Mavromatis K."/>
            <person name="Markowitz V."/>
            <person name="Szeto E."/>
            <person name="Ivanova N."/>
            <person name="Mikhailova N."/>
            <person name="Ovchinnikova G."/>
            <person name="Pagani I."/>
            <person name="Pati A."/>
            <person name="Goodwin L."/>
            <person name="Nordberg H.P."/>
            <person name="Cantor M.N."/>
            <person name="Hua S.X."/>
            <person name="Woyke T."/>
            <person name="Eisen J."/>
            <person name="Klenk H.-P."/>
        </authorList>
    </citation>
    <scope>NUCLEOTIDE SEQUENCE [LARGE SCALE GENOMIC DNA]</scope>
    <source>
        <strain evidence="13">DSM 13965</strain>
    </source>
</reference>
<keyword evidence="5 7" id="KW-0964">Secreted</keyword>
<dbReference type="EMBL" id="AENY02000003">
    <property type="protein sequence ID" value="EKP94635.1"/>
    <property type="molecule type" value="Genomic_DNA"/>
</dbReference>
<dbReference type="Pfam" id="PF00460">
    <property type="entry name" value="Flg_bb_rod"/>
    <property type="match status" value="1"/>
</dbReference>
<dbReference type="InterPro" id="IPR001444">
    <property type="entry name" value="Flag_bb_rod_N"/>
</dbReference>
<dbReference type="AlphaFoldDB" id="K6P0K3"/>
<keyword evidence="14" id="KW-1185">Reference proteome</keyword>
<dbReference type="PANTHER" id="PTHR30033:SF1">
    <property type="entry name" value="FLAGELLAR HOOK-ASSOCIATED PROTEIN 1"/>
    <property type="match status" value="1"/>
</dbReference>
<evidence type="ECO:0000259" key="10">
    <source>
        <dbReference type="Pfam" id="PF00460"/>
    </source>
</evidence>
<evidence type="ECO:0000256" key="9">
    <source>
        <dbReference type="SAM" id="MobiDB-lite"/>
    </source>
</evidence>
<dbReference type="GO" id="GO:0044780">
    <property type="term" value="P:bacterial-type flagellum assembly"/>
    <property type="evidence" value="ECO:0007669"/>
    <property type="project" value="InterPro"/>
</dbReference>
<evidence type="ECO:0000256" key="2">
    <source>
        <dbReference type="ARBA" id="ARBA00004613"/>
    </source>
</evidence>
<dbReference type="InterPro" id="IPR010930">
    <property type="entry name" value="Flg_bb/hook_C_dom"/>
</dbReference>
<dbReference type="InterPro" id="IPR002371">
    <property type="entry name" value="FlgK"/>
</dbReference>
<evidence type="ECO:0000256" key="3">
    <source>
        <dbReference type="ARBA" id="ARBA00009677"/>
    </source>
</evidence>
<accession>K6P0K3</accession>
<dbReference type="eggNOG" id="COG4786">
    <property type="taxonomic scope" value="Bacteria"/>
</dbReference>
<keyword evidence="13" id="KW-0966">Cell projection</keyword>
<dbReference type="InterPro" id="IPR053927">
    <property type="entry name" value="FlgK_helical"/>
</dbReference>
<evidence type="ECO:0000256" key="7">
    <source>
        <dbReference type="RuleBase" id="RU362065"/>
    </source>
</evidence>
<protein>
    <recommendedName>
        <fullName evidence="4 7">Flagellar hook-associated protein 1</fullName>
        <shortName evidence="7">HAP1</shortName>
    </recommendedName>
</protein>
<proteinExistence type="inferred from homology"/>
<organism evidence="13 14">
    <name type="scientific">Thermaerobacter subterraneus DSM 13965</name>
    <dbReference type="NCBI Taxonomy" id="867903"/>
    <lineage>
        <taxon>Bacteria</taxon>
        <taxon>Bacillati</taxon>
        <taxon>Bacillota</taxon>
        <taxon>Clostridia</taxon>
        <taxon>Eubacteriales</taxon>
        <taxon>Clostridiales Family XVII. Incertae Sedis</taxon>
        <taxon>Thermaerobacter</taxon>
    </lineage>
</organism>
<dbReference type="SUPFAM" id="SSF64518">
    <property type="entry name" value="Phase 1 flagellin"/>
    <property type="match status" value="1"/>
</dbReference>
<dbReference type="GO" id="GO:0005198">
    <property type="term" value="F:structural molecule activity"/>
    <property type="evidence" value="ECO:0007669"/>
    <property type="project" value="UniProtKB-UniRule"/>
</dbReference>
<keyword evidence="8" id="KW-0175">Coiled coil</keyword>
<evidence type="ECO:0000256" key="6">
    <source>
        <dbReference type="ARBA" id="ARBA00023143"/>
    </source>
</evidence>
<feature type="compositionally biased region" description="Gly residues" evidence="9">
    <location>
        <begin position="264"/>
        <end position="277"/>
    </location>
</feature>
<evidence type="ECO:0000313" key="14">
    <source>
        <dbReference type="Proteomes" id="UP000005710"/>
    </source>
</evidence>
<sequence length="533" mass="55582">MRSTFFGLELARLGLWAQQRALDVTGHNIANANTPGYSRQVARLAPTPAYAPPSRAMAVEAGQVGTGVQVAGIQRVRDLFLDRQVRDLQGQLGRWQVRTQTLAELETILGEPSDAGLARALADFWEALGVVANRPDSLPARTAAIQQAHTLLERFQEADRQLADLQRNLDASILARVDRANQIATQLADLHRRIQVATAAGQSPNDLLDERDRLVEELGGLLPVRVTEREGGALRVEVAGLPLVDGRVVHLLVVREEPVAATGAGTGGAGSPGGGPAPGDPGAGDLVVRIYWSGTAQVLAEGTGTGALAGEPGAGTGAGPALLPLDDTVLEGGEIDGFLESRDRLVAGLRQDLKALFFALATAVNQVHRQGYGLNDAPAPGSQGGGAGRDMFLLGTGTDLQAVVVNPALDDPANLAAALEAGAPGDGRNALALAQLRHAALALPGGAPAQDYLESVVAGLGIAGRQAQEGQRTTQLLMDQVAAQRESVRGVSLDEEMTQLVRYQHAYAAAARLVTAVDSMLAVLIERTGLVGR</sequence>
<feature type="domain" description="Flagellar basal body rod protein N-terminal" evidence="10">
    <location>
        <begin position="11"/>
        <end position="37"/>
    </location>
</feature>
<dbReference type="Proteomes" id="UP000005710">
    <property type="component" value="Unassembled WGS sequence"/>
</dbReference>
<dbReference type="NCBIfam" id="TIGR02492">
    <property type="entry name" value="flgK_ends"/>
    <property type="match status" value="1"/>
</dbReference>
<dbReference type="PRINTS" id="PR01005">
    <property type="entry name" value="FLGHOOKAP1"/>
</dbReference>
<feature type="domain" description="Flagellar basal-body/hook protein C-terminal" evidence="11">
    <location>
        <begin position="490"/>
        <end position="525"/>
    </location>
</feature>
<dbReference type="Pfam" id="PF06429">
    <property type="entry name" value="Flg_bbr_C"/>
    <property type="match status" value="1"/>
</dbReference>
<keyword evidence="13" id="KW-0969">Cilium</keyword>
<comment type="subcellular location">
    <subcellularLocation>
        <location evidence="1 7">Bacterial flagellum</location>
    </subcellularLocation>
    <subcellularLocation>
        <location evidence="2 7">Secreted</location>
    </subcellularLocation>
</comment>
<dbReference type="PANTHER" id="PTHR30033">
    <property type="entry name" value="FLAGELLAR HOOK-ASSOCIATED PROTEIN 1"/>
    <property type="match status" value="1"/>
</dbReference>
<dbReference type="STRING" id="867903.ThesuDRAFT_02375"/>
<gene>
    <name evidence="7" type="primary">flgK</name>
    <name evidence="13" type="ORF">ThesuDRAFT_02375</name>
</gene>
<reference evidence="13" key="1">
    <citation type="submission" date="2010-10" db="EMBL/GenBank/DDBJ databases">
        <authorList>
            <consortium name="US DOE Joint Genome Institute (JGI-PGF)"/>
            <person name="Lucas S."/>
            <person name="Copeland A."/>
            <person name="Lapidus A."/>
            <person name="Bruce D."/>
            <person name="Goodwin L."/>
            <person name="Pitluck S."/>
            <person name="Kyrpides N."/>
            <person name="Mavromatis K."/>
            <person name="Detter J.C."/>
            <person name="Han C."/>
            <person name="Land M."/>
            <person name="Hauser L."/>
            <person name="Markowitz V."/>
            <person name="Cheng J.-F."/>
            <person name="Hugenholtz P."/>
            <person name="Woyke T."/>
            <person name="Wu D."/>
            <person name="Pukall R."/>
            <person name="Wahrenburg C."/>
            <person name="Brambilla E."/>
            <person name="Klenk H.-P."/>
            <person name="Eisen J.A."/>
        </authorList>
    </citation>
    <scope>NUCLEOTIDE SEQUENCE [LARGE SCALE GENOMIC DNA]</scope>
    <source>
        <strain evidence="13">DSM 13965</strain>
    </source>
</reference>
<keyword evidence="6 7" id="KW-0975">Bacterial flagellum</keyword>
<evidence type="ECO:0000256" key="8">
    <source>
        <dbReference type="SAM" id="Coils"/>
    </source>
</evidence>
<evidence type="ECO:0000256" key="5">
    <source>
        <dbReference type="ARBA" id="ARBA00022525"/>
    </source>
</evidence>
<comment type="similarity">
    <text evidence="3 7">Belongs to the flagella basal body rod proteins family.</text>
</comment>
<feature type="domain" description="Flagellar hook-associated protein FlgK helical" evidence="12">
    <location>
        <begin position="324"/>
        <end position="377"/>
    </location>
</feature>
<name>K6P0K3_9FIRM</name>
<evidence type="ECO:0000256" key="1">
    <source>
        <dbReference type="ARBA" id="ARBA00004365"/>
    </source>
</evidence>
<evidence type="ECO:0000256" key="4">
    <source>
        <dbReference type="ARBA" id="ARBA00016244"/>
    </source>
</evidence>
<comment type="caution">
    <text evidence="13">The sequence shown here is derived from an EMBL/GenBank/DDBJ whole genome shotgun (WGS) entry which is preliminary data.</text>
</comment>
<keyword evidence="13" id="KW-0282">Flagellum</keyword>
<dbReference type="HOGENOM" id="CLU_012762_1_1_9"/>
<evidence type="ECO:0000259" key="11">
    <source>
        <dbReference type="Pfam" id="PF06429"/>
    </source>
</evidence>
<feature type="coiled-coil region" evidence="8">
    <location>
        <begin position="148"/>
        <end position="175"/>
    </location>
</feature>
<evidence type="ECO:0000259" key="12">
    <source>
        <dbReference type="Pfam" id="PF22638"/>
    </source>
</evidence>
<dbReference type="GO" id="GO:0005576">
    <property type="term" value="C:extracellular region"/>
    <property type="evidence" value="ECO:0007669"/>
    <property type="project" value="UniProtKB-SubCell"/>
</dbReference>
<feature type="domain" description="Flagellar hook-associated protein FlgK helical" evidence="12">
    <location>
        <begin position="102"/>
        <end position="258"/>
    </location>
</feature>
<dbReference type="Pfam" id="PF22638">
    <property type="entry name" value="FlgK_D1"/>
    <property type="match status" value="2"/>
</dbReference>
<dbReference type="OrthoDB" id="9802553at2"/>
<dbReference type="RefSeq" id="WP_006904657.1">
    <property type="nucleotide sequence ID" value="NZ_JH976535.1"/>
</dbReference>
<dbReference type="eggNOG" id="COG1256">
    <property type="taxonomic scope" value="Bacteria"/>
</dbReference>
<feature type="region of interest" description="Disordered" evidence="9">
    <location>
        <begin position="262"/>
        <end position="282"/>
    </location>
</feature>
<dbReference type="GO" id="GO:0009424">
    <property type="term" value="C:bacterial-type flagellum hook"/>
    <property type="evidence" value="ECO:0007669"/>
    <property type="project" value="UniProtKB-UniRule"/>
</dbReference>
<evidence type="ECO:0000313" key="13">
    <source>
        <dbReference type="EMBL" id="EKP94635.1"/>
    </source>
</evidence>